<protein>
    <submittedName>
        <fullName evidence="2">Uncharacterized protein</fullName>
    </submittedName>
</protein>
<evidence type="ECO:0000256" key="1">
    <source>
        <dbReference type="SAM" id="MobiDB-lite"/>
    </source>
</evidence>
<dbReference type="HOGENOM" id="CLU_1196251_0_0_1"/>
<organism evidence="2 3">
    <name type="scientific">Tribolium castaneum</name>
    <name type="common">Red flour beetle</name>
    <dbReference type="NCBI Taxonomy" id="7070"/>
    <lineage>
        <taxon>Eukaryota</taxon>
        <taxon>Metazoa</taxon>
        <taxon>Ecdysozoa</taxon>
        <taxon>Arthropoda</taxon>
        <taxon>Hexapoda</taxon>
        <taxon>Insecta</taxon>
        <taxon>Pterygota</taxon>
        <taxon>Neoptera</taxon>
        <taxon>Endopterygota</taxon>
        <taxon>Coleoptera</taxon>
        <taxon>Polyphaga</taxon>
        <taxon>Cucujiformia</taxon>
        <taxon>Tenebrionidae</taxon>
        <taxon>Tenebrionidae incertae sedis</taxon>
        <taxon>Tribolium</taxon>
    </lineage>
</organism>
<sequence length="232" mass="26350">MKEKGVDLINMYEMKNTQRPLFLVITGKYETLNSISKKCPALSHIRVSFHRDIGQEIMKSAKTPHQNVRTAEAGPHTANNLNCPVYQKWVQYINERVAHEDDKAGRKPTRYIPAPAPKTNAWTRAPTMQPQPVSPTAASHWPALSQRYPHQQQEPPRAPQPQEPPKPQRTMTTAETLAQLSQACKRLDQLVDLSKMLKAVVDLTTLLEGCSYPTSKFMTVFEFTQNLHTYGF</sequence>
<evidence type="ECO:0000313" key="2">
    <source>
        <dbReference type="EMBL" id="EFA13643.1"/>
    </source>
</evidence>
<name>D7GY01_TRICA</name>
<feature type="compositionally biased region" description="Pro residues" evidence="1">
    <location>
        <begin position="156"/>
        <end position="167"/>
    </location>
</feature>
<reference evidence="2 3" key="2">
    <citation type="journal article" date="2010" name="Nucleic Acids Res.">
        <title>BeetleBase in 2010: revisions to provide comprehensive genomic information for Tribolium castaneum.</title>
        <authorList>
            <person name="Kim H.S."/>
            <person name="Murphy T."/>
            <person name="Xia J."/>
            <person name="Caragea D."/>
            <person name="Park Y."/>
            <person name="Beeman R.W."/>
            <person name="Lorenzen M.D."/>
            <person name="Butcher S."/>
            <person name="Manak J.R."/>
            <person name="Brown S.J."/>
        </authorList>
    </citation>
    <scope>NUCLEOTIDE SEQUENCE [LARGE SCALE GENOMIC DNA]</scope>
    <source>
        <strain evidence="2 3">Georgia GA2</strain>
    </source>
</reference>
<dbReference type="Proteomes" id="UP000007266">
    <property type="component" value="Unassembled WGS sequence"/>
</dbReference>
<evidence type="ECO:0000313" key="3">
    <source>
        <dbReference type="Proteomes" id="UP000007266"/>
    </source>
</evidence>
<dbReference type="EMBL" id="KQ973099">
    <property type="protein sequence ID" value="EFA13643.1"/>
    <property type="molecule type" value="Genomic_DNA"/>
</dbReference>
<keyword evidence="3" id="KW-1185">Reference proteome</keyword>
<proteinExistence type="predicted"/>
<feature type="compositionally biased region" description="Polar residues" evidence="1">
    <location>
        <begin position="120"/>
        <end position="137"/>
    </location>
</feature>
<gene>
    <name evidence="2" type="primary">AUGUSTUS-3.0.2_06970</name>
    <name evidence="2" type="ORF">TcasGA2_TC006970</name>
</gene>
<dbReference type="InParanoid" id="D7GY01"/>
<reference evidence="2 3" key="1">
    <citation type="journal article" date="2008" name="Nature">
        <title>The genome of the model beetle and pest Tribolium castaneum.</title>
        <authorList>
            <consortium name="Tribolium Genome Sequencing Consortium"/>
            <person name="Richards S."/>
            <person name="Gibbs R.A."/>
            <person name="Weinstock G.M."/>
            <person name="Brown S.J."/>
            <person name="Denell R."/>
            <person name="Beeman R.W."/>
            <person name="Gibbs R."/>
            <person name="Beeman R.W."/>
            <person name="Brown S.J."/>
            <person name="Bucher G."/>
            <person name="Friedrich M."/>
            <person name="Grimmelikhuijzen C.J."/>
            <person name="Klingler M."/>
            <person name="Lorenzen M."/>
            <person name="Richards S."/>
            <person name="Roth S."/>
            <person name="Schroder R."/>
            <person name="Tautz D."/>
            <person name="Zdobnov E.M."/>
            <person name="Muzny D."/>
            <person name="Gibbs R.A."/>
            <person name="Weinstock G.M."/>
            <person name="Attaway T."/>
            <person name="Bell S."/>
            <person name="Buhay C.J."/>
            <person name="Chandrabose M.N."/>
            <person name="Chavez D."/>
            <person name="Clerk-Blankenburg K.P."/>
            <person name="Cree A."/>
            <person name="Dao M."/>
            <person name="Davis C."/>
            <person name="Chacko J."/>
            <person name="Dinh H."/>
            <person name="Dugan-Rocha S."/>
            <person name="Fowler G."/>
            <person name="Garner T.T."/>
            <person name="Garnes J."/>
            <person name="Gnirke A."/>
            <person name="Hawes A."/>
            <person name="Hernandez J."/>
            <person name="Hines S."/>
            <person name="Holder M."/>
            <person name="Hume J."/>
            <person name="Jhangiani S.N."/>
            <person name="Joshi V."/>
            <person name="Khan Z.M."/>
            <person name="Jackson L."/>
            <person name="Kovar C."/>
            <person name="Kowis A."/>
            <person name="Lee S."/>
            <person name="Lewis L.R."/>
            <person name="Margolis J."/>
            <person name="Morgan M."/>
            <person name="Nazareth L.V."/>
            <person name="Nguyen N."/>
            <person name="Okwuonu G."/>
            <person name="Parker D."/>
            <person name="Richards S."/>
            <person name="Ruiz S.J."/>
            <person name="Santibanez J."/>
            <person name="Savard J."/>
            <person name="Scherer S.E."/>
            <person name="Schneider B."/>
            <person name="Sodergren E."/>
            <person name="Tautz D."/>
            <person name="Vattahil S."/>
            <person name="Villasana D."/>
            <person name="White C.S."/>
            <person name="Wright R."/>
            <person name="Park Y."/>
            <person name="Beeman R.W."/>
            <person name="Lord J."/>
            <person name="Oppert B."/>
            <person name="Lorenzen M."/>
            <person name="Brown S."/>
            <person name="Wang L."/>
            <person name="Savard J."/>
            <person name="Tautz D."/>
            <person name="Richards S."/>
            <person name="Weinstock G."/>
            <person name="Gibbs R.A."/>
            <person name="Liu Y."/>
            <person name="Worley K."/>
            <person name="Weinstock G."/>
            <person name="Elsik C.G."/>
            <person name="Reese J.T."/>
            <person name="Elhaik E."/>
            <person name="Landan G."/>
            <person name="Graur D."/>
            <person name="Arensburger P."/>
            <person name="Atkinson P."/>
            <person name="Beeman R.W."/>
            <person name="Beidler J."/>
            <person name="Brown S.J."/>
            <person name="Demuth J.P."/>
            <person name="Drury D.W."/>
            <person name="Du Y.Z."/>
            <person name="Fujiwara H."/>
            <person name="Lorenzen M."/>
            <person name="Maselli V."/>
            <person name="Osanai M."/>
            <person name="Park Y."/>
            <person name="Robertson H.M."/>
            <person name="Tu Z."/>
            <person name="Wang J.J."/>
            <person name="Wang S."/>
            <person name="Richards S."/>
            <person name="Song H."/>
            <person name="Zhang L."/>
            <person name="Sodergren E."/>
            <person name="Werner D."/>
            <person name="Stanke M."/>
            <person name="Morgenstern B."/>
            <person name="Solovyev V."/>
            <person name="Kosarev P."/>
            <person name="Brown G."/>
            <person name="Chen H.C."/>
            <person name="Ermolaeva O."/>
            <person name="Hlavina W."/>
            <person name="Kapustin Y."/>
            <person name="Kiryutin B."/>
            <person name="Kitts P."/>
            <person name="Maglott D."/>
            <person name="Pruitt K."/>
            <person name="Sapojnikov V."/>
            <person name="Souvorov A."/>
            <person name="Mackey A.J."/>
            <person name="Waterhouse R.M."/>
            <person name="Wyder S."/>
            <person name="Zdobnov E.M."/>
            <person name="Zdobnov E.M."/>
            <person name="Wyder S."/>
            <person name="Kriventseva E.V."/>
            <person name="Kadowaki T."/>
            <person name="Bork P."/>
            <person name="Aranda M."/>
            <person name="Bao R."/>
            <person name="Beermann A."/>
            <person name="Berns N."/>
            <person name="Bolognesi R."/>
            <person name="Bonneton F."/>
            <person name="Bopp D."/>
            <person name="Brown S.J."/>
            <person name="Bucher G."/>
            <person name="Butts T."/>
            <person name="Chaumot A."/>
            <person name="Denell R.E."/>
            <person name="Ferrier D.E."/>
            <person name="Friedrich M."/>
            <person name="Gordon C.M."/>
            <person name="Jindra M."/>
            <person name="Klingler M."/>
            <person name="Lan Q."/>
            <person name="Lattorff H.M."/>
            <person name="Laudet V."/>
            <person name="von Levetsow C."/>
            <person name="Liu Z."/>
            <person name="Lutz R."/>
            <person name="Lynch J.A."/>
            <person name="da Fonseca R.N."/>
            <person name="Posnien N."/>
            <person name="Reuter R."/>
            <person name="Roth S."/>
            <person name="Savard J."/>
            <person name="Schinko J.B."/>
            <person name="Schmitt C."/>
            <person name="Schoppmeier M."/>
            <person name="Schroder R."/>
            <person name="Shippy T.D."/>
            <person name="Simonnet F."/>
            <person name="Marques-Souza H."/>
            <person name="Tautz D."/>
            <person name="Tomoyasu Y."/>
            <person name="Trauner J."/>
            <person name="Van der Zee M."/>
            <person name="Vervoort M."/>
            <person name="Wittkopp N."/>
            <person name="Wimmer E.A."/>
            <person name="Yang X."/>
            <person name="Jones A.K."/>
            <person name="Sattelle D.B."/>
            <person name="Ebert P.R."/>
            <person name="Nelson D."/>
            <person name="Scott J.G."/>
            <person name="Beeman R.W."/>
            <person name="Muthukrishnan S."/>
            <person name="Kramer K.J."/>
            <person name="Arakane Y."/>
            <person name="Beeman R.W."/>
            <person name="Zhu Q."/>
            <person name="Hogenkamp D."/>
            <person name="Dixit R."/>
            <person name="Oppert B."/>
            <person name="Jiang H."/>
            <person name="Zou Z."/>
            <person name="Marshall J."/>
            <person name="Elpidina E."/>
            <person name="Vinokurov K."/>
            <person name="Oppert C."/>
            <person name="Zou Z."/>
            <person name="Evans J."/>
            <person name="Lu Z."/>
            <person name="Zhao P."/>
            <person name="Sumathipala N."/>
            <person name="Altincicek B."/>
            <person name="Vilcinskas A."/>
            <person name="Williams M."/>
            <person name="Hultmark D."/>
            <person name="Hetru C."/>
            <person name="Jiang H."/>
            <person name="Grimmelikhuijzen C.J."/>
            <person name="Hauser F."/>
            <person name="Cazzamali G."/>
            <person name="Williamson M."/>
            <person name="Park Y."/>
            <person name="Li B."/>
            <person name="Tanaka Y."/>
            <person name="Predel R."/>
            <person name="Neupert S."/>
            <person name="Schachtner J."/>
            <person name="Verleyen P."/>
            <person name="Raible F."/>
            <person name="Bork P."/>
            <person name="Friedrich M."/>
            <person name="Walden K.K."/>
            <person name="Robertson H.M."/>
            <person name="Angeli S."/>
            <person name="Foret S."/>
            <person name="Bucher G."/>
            <person name="Schuetz S."/>
            <person name="Maleszka R."/>
            <person name="Wimmer E.A."/>
            <person name="Beeman R.W."/>
            <person name="Lorenzen M."/>
            <person name="Tomoyasu Y."/>
            <person name="Miller S.C."/>
            <person name="Grossmann D."/>
            <person name="Bucher G."/>
        </authorList>
    </citation>
    <scope>NUCLEOTIDE SEQUENCE [LARGE SCALE GENOMIC DNA]</scope>
    <source>
        <strain evidence="2 3">Georgia GA2</strain>
    </source>
</reference>
<accession>D7GY01</accession>
<feature type="region of interest" description="Disordered" evidence="1">
    <location>
        <begin position="100"/>
        <end position="172"/>
    </location>
</feature>
<dbReference type="AlphaFoldDB" id="D7GY01"/>
<dbReference type="PhylomeDB" id="D7GY01"/>